<feature type="region of interest" description="Disordered" evidence="1">
    <location>
        <begin position="1"/>
        <end position="31"/>
    </location>
</feature>
<organism evidence="2 3">
    <name type="scientific">Pycnococcus provasolii</name>
    <dbReference type="NCBI Taxonomy" id="41880"/>
    <lineage>
        <taxon>Eukaryota</taxon>
        <taxon>Viridiplantae</taxon>
        <taxon>Chlorophyta</taxon>
        <taxon>Pseudoscourfieldiophyceae</taxon>
        <taxon>Pseudoscourfieldiales</taxon>
        <taxon>Pycnococcaceae</taxon>
        <taxon>Pycnococcus</taxon>
    </lineage>
</organism>
<evidence type="ECO:0008006" key="4">
    <source>
        <dbReference type="Google" id="ProtNLM"/>
    </source>
</evidence>
<proteinExistence type="predicted"/>
<dbReference type="SUPFAM" id="SSF53098">
    <property type="entry name" value="Ribonuclease H-like"/>
    <property type="match status" value="1"/>
</dbReference>
<accession>A0A830HBH0</accession>
<protein>
    <recommendedName>
        <fullName evidence="4">RNase H type-1 domain-containing protein</fullName>
    </recommendedName>
</protein>
<dbReference type="EMBL" id="BNJQ01000004">
    <property type="protein sequence ID" value="GHP02719.1"/>
    <property type="molecule type" value="Genomic_DNA"/>
</dbReference>
<evidence type="ECO:0000256" key="1">
    <source>
        <dbReference type="SAM" id="MobiDB-lite"/>
    </source>
</evidence>
<dbReference type="GO" id="GO:0003676">
    <property type="term" value="F:nucleic acid binding"/>
    <property type="evidence" value="ECO:0007669"/>
    <property type="project" value="InterPro"/>
</dbReference>
<evidence type="ECO:0000313" key="3">
    <source>
        <dbReference type="Proteomes" id="UP000660262"/>
    </source>
</evidence>
<gene>
    <name evidence="2" type="ORF">PPROV_000147400</name>
</gene>
<dbReference type="Gene3D" id="3.30.420.10">
    <property type="entry name" value="Ribonuclease H-like superfamily/Ribonuclease H"/>
    <property type="match status" value="1"/>
</dbReference>
<dbReference type="InterPro" id="IPR036397">
    <property type="entry name" value="RNaseH_sf"/>
</dbReference>
<reference evidence="2" key="1">
    <citation type="submission" date="2020-10" db="EMBL/GenBank/DDBJ databases">
        <title>Unveiling of a novel bifunctional photoreceptor, Dualchrome1, isolated from a cosmopolitan green alga.</title>
        <authorList>
            <person name="Suzuki S."/>
            <person name="Kawachi M."/>
        </authorList>
    </citation>
    <scope>NUCLEOTIDE SEQUENCE</scope>
    <source>
        <strain evidence="2">NIES 2893</strain>
    </source>
</reference>
<name>A0A830HBH0_9CHLO</name>
<sequence length="307" mass="34028">MAVTGNLVHHHHHLRSASSSPSRTRRRASTTTTKAVALSVFADGSYARTAYSVGVCVLASVEEPRNDDDVSNAGWMLAESRWGRSVEEESTSTYCADEPAFAALGELSAFPSLAGFAPRAHAVETLAVARGLVVAYDLCDSFAGRGETVGTVTIYTDAQSLIKSLDRGGGGKRDDVAIRTMRDVAARLRRRHRCTLRLKWCPGHVGFVGNARAHDLAATARRVVEQKQKPVRGGVGRRRRRRAAKRDVILNDVDVDMNDSDELFARRVTEGTTKYVPSRTFWSSQRKHMRAYEKRCRQERKQKDLSL</sequence>
<dbReference type="AlphaFoldDB" id="A0A830HBH0"/>
<keyword evidence="3" id="KW-1185">Reference proteome</keyword>
<evidence type="ECO:0000313" key="2">
    <source>
        <dbReference type="EMBL" id="GHP02719.1"/>
    </source>
</evidence>
<comment type="caution">
    <text evidence="2">The sequence shown here is derived from an EMBL/GenBank/DDBJ whole genome shotgun (WGS) entry which is preliminary data.</text>
</comment>
<dbReference type="InterPro" id="IPR012337">
    <property type="entry name" value="RNaseH-like_sf"/>
</dbReference>
<dbReference type="Proteomes" id="UP000660262">
    <property type="component" value="Unassembled WGS sequence"/>
</dbReference>